<dbReference type="EMBL" id="CP001649">
    <property type="protein sequence ID" value="ACS78664.1"/>
    <property type="molecule type" value="Genomic_DNA"/>
</dbReference>
<name>C6BXV6_MARSD</name>
<dbReference type="HOGENOM" id="CLU_063409_0_0_7"/>
<accession>C6BXV6</accession>
<keyword evidence="1" id="KW-0479">Metal-binding</keyword>
<dbReference type="GO" id="GO:0046872">
    <property type="term" value="F:metal ion binding"/>
    <property type="evidence" value="ECO:0007669"/>
    <property type="project" value="UniProtKB-KW"/>
</dbReference>
<dbReference type="KEGG" id="dsa:Desal_0598"/>
<dbReference type="PROSITE" id="PS00198">
    <property type="entry name" value="4FE4S_FER_1"/>
    <property type="match status" value="1"/>
</dbReference>
<dbReference type="GO" id="GO:0051536">
    <property type="term" value="F:iron-sulfur cluster binding"/>
    <property type="evidence" value="ECO:0007669"/>
    <property type="project" value="UniProtKB-KW"/>
</dbReference>
<dbReference type="PROSITE" id="PS51379">
    <property type="entry name" value="4FE4S_FER_2"/>
    <property type="match status" value="2"/>
</dbReference>
<keyword evidence="2" id="KW-0408">Iron</keyword>
<dbReference type="eggNOG" id="COG1035">
    <property type="taxonomic scope" value="Bacteria"/>
</dbReference>
<evidence type="ECO:0000256" key="1">
    <source>
        <dbReference type="ARBA" id="ARBA00022723"/>
    </source>
</evidence>
<dbReference type="eggNOG" id="COG0479">
    <property type="taxonomic scope" value="Bacteria"/>
</dbReference>
<evidence type="ECO:0000256" key="3">
    <source>
        <dbReference type="ARBA" id="ARBA00023014"/>
    </source>
</evidence>
<dbReference type="Pfam" id="PF13183">
    <property type="entry name" value="Fer4_8"/>
    <property type="match status" value="1"/>
</dbReference>
<gene>
    <name evidence="5" type="ordered locus">Desal_0598</name>
</gene>
<reference evidence="5 6" key="1">
    <citation type="submission" date="2009-06" db="EMBL/GenBank/DDBJ databases">
        <title>Complete sequence of Desulfovibrio salexigens DSM 2638.</title>
        <authorList>
            <consortium name="US DOE Joint Genome Institute"/>
            <person name="Lucas S."/>
            <person name="Copeland A."/>
            <person name="Lapidus A."/>
            <person name="Glavina del Rio T."/>
            <person name="Tice H."/>
            <person name="Bruce D."/>
            <person name="Goodwin L."/>
            <person name="Pitluck S."/>
            <person name="Munk A.C."/>
            <person name="Brettin T."/>
            <person name="Detter J.C."/>
            <person name="Han C."/>
            <person name="Tapia R."/>
            <person name="Larimer F."/>
            <person name="Land M."/>
            <person name="Hauser L."/>
            <person name="Kyrpides N."/>
            <person name="Anderson I."/>
            <person name="Wall J.D."/>
            <person name="Arkin A.P."/>
            <person name="Dehal P."/>
            <person name="Chivian D."/>
            <person name="Giles B."/>
            <person name="Hazen T.C."/>
        </authorList>
    </citation>
    <scope>NUCLEOTIDE SEQUENCE [LARGE SCALE GENOMIC DNA]</scope>
    <source>
        <strain evidence="6">ATCC 14822 / DSM 2638 / NCIMB 8403 / VKM B-1763</strain>
    </source>
</reference>
<feature type="domain" description="4Fe-4S ferredoxin-type" evidence="4">
    <location>
        <begin position="196"/>
        <end position="217"/>
    </location>
</feature>
<dbReference type="InterPro" id="IPR009051">
    <property type="entry name" value="Helical_ferredxn"/>
</dbReference>
<dbReference type="InterPro" id="IPR017896">
    <property type="entry name" value="4Fe4S_Fe-S-bd"/>
</dbReference>
<evidence type="ECO:0000313" key="6">
    <source>
        <dbReference type="Proteomes" id="UP000002601"/>
    </source>
</evidence>
<sequence length="319" mass="36215">MKNLEDLKKQIKDGLSELDVVIGWTDSFDPLHATPHFMRSEADVDKLKVDALSVHNLATYLPSLKGKKVGIVVKGCDSRSVVELLQENLIKREDVTIFGFGCTGVVDQVKIRRAVGDVGQVEACELSDSEVKLTVDGKEHKLPLADMLSDKCQTCRYPNAVLSDQFVGEEIKATASFEDGYKDLEEFEAKSTEEKFAFWLGEMDRCIRCYACRNACPMCVCRDHCVAQSRDPHWLSQEAHVRDKWMFQVIHAYHLTGRCTECGECQRACPVDIPILLFKKKFNKEIKEVFDYEAGLDPKATPPLQTFKIEEPTIKEKEW</sequence>
<evidence type="ECO:0000259" key="4">
    <source>
        <dbReference type="PROSITE" id="PS51379"/>
    </source>
</evidence>
<dbReference type="InterPro" id="IPR017900">
    <property type="entry name" value="4Fe4S_Fe_S_CS"/>
</dbReference>
<proteinExistence type="predicted"/>
<dbReference type="Proteomes" id="UP000002601">
    <property type="component" value="Chromosome"/>
</dbReference>
<evidence type="ECO:0000313" key="5">
    <source>
        <dbReference type="EMBL" id="ACS78664.1"/>
    </source>
</evidence>
<protein>
    <submittedName>
        <fullName evidence="5">4Fe-4S ferredoxin iron-sulfur binding domain protein</fullName>
    </submittedName>
</protein>
<dbReference type="OrthoDB" id="9773828at2"/>
<dbReference type="STRING" id="526222.Desal_0598"/>
<organism evidence="5 6">
    <name type="scientific">Maridesulfovibrio salexigens (strain ATCC 14822 / DSM 2638 / NCIMB 8403 / VKM B-1763)</name>
    <name type="common">Desulfovibrio salexigens</name>
    <dbReference type="NCBI Taxonomy" id="526222"/>
    <lineage>
        <taxon>Bacteria</taxon>
        <taxon>Pseudomonadati</taxon>
        <taxon>Thermodesulfobacteriota</taxon>
        <taxon>Desulfovibrionia</taxon>
        <taxon>Desulfovibrionales</taxon>
        <taxon>Desulfovibrionaceae</taxon>
        <taxon>Maridesulfovibrio</taxon>
    </lineage>
</organism>
<keyword evidence="6" id="KW-1185">Reference proteome</keyword>
<feature type="domain" description="4Fe-4S ferredoxin-type" evidence="4">
    <location>
        <begin position="250"/>
        <end position="279"/>
    </location>
</feature>
<dbReference type="RefSeq" id="WP_015850483.1">
    <property type="nucleotide sequence ID" value="NC_012881.1"/>
</dbReference>
<keyword evidence="3" id="KW-0411">Iron-sulfur</keyword>
<dbReference type="AlphaFoldDB" id="C6BXV6"/>
<dbReference type="SUPFAM" id="SSF46548">
    <property type="entry name" value="alpha-helical ferredoxin"/>
    <property type="match status" value="1"/>
</dbReference>
<evidence type="ECO:0000256" key="2">
    <source>
        <dbReference type="ARBA" id="ARBA00023004"/>
    </source>
</evidence>
<dbReference type="Gene3D" id="1.10.1060.10">
    <property type="entry name" value="Alpha-helical ferredoxin"/>
    <property type="match status" value="1"/>
</dbReference>